<protein>
    <submittedName>
        <fullName evidence="2">Uncharacterized protein</fullName>
    </submittedName>
</protein>
<name>A0A1H1EFN7_NATTX</name>
<dbReference type="InterPro" id="IPR058341">
    <property type="entry name" value="DUF8028"/>
</dbReference>
<evidence type="ECO:0000256" key="1">
    <source>
        <dbReference type="SAM" id="Phobius"/>
    </source>
</evidence>
<dbReference type="Pfam" id="PF26071">
    <property type="entry name" value="DUF8028"/>
    <property type="match status" value="1"/>
</dbReference>
<organism evidence="2 3">
    <name type="scientific">Natronobacterium texcoconense</name>
    <dbReference type="NCBI Taxonomy" id="1095778"/>
    <lineage>
        <taxon>Archaea</taxon>
        <taxon>Methanobacteriati</taxon>
        <taxon>Methanobacteriota</taxon>
        <taxon>Stenosarchaea group</taxon>
        <taxon>Halobacteria</taxon>
        <taxon>Halobacteriales</taxon>
        <taxon>Natrialbaceae</taxon>
        <taxon>Natronobacterium</taxon>
    </lineage>
</organism>
<keyword evidence="1" id="KW-0812">Transmembrane</keyword>
<evidence type="ECO:0000313" key="3">
    <source>
        <dbReference type="Proteomes" id="UP000198848"/>
    </source>
</evidence>
<feature type="transmembrane region" description="Helical" evidence="1">
    <location>
        <begin position="34"/>
        <end position="54"/>
    </location>
</feature>
<dbReference type="EMBL" id="FNLC01000002">
    <property type="protein sequence ID" value="SDQ87562.1"/>
    <property type="molecule type" value="Genomic_DNA"/>
</dbReference>
<proteinExistence type="predicted"/>
<keyword evidence="1" id="KW-0472">Membrane</keyword>
<evidence type="ECO:0000313" key="2">
    <source>
        <dbReference type="EMBL" id="SDQ87562.1"/>
    </source>
</evidence>
<dbReference type="RefSeq" id="WP_090379924.1">
    <property type="nucleotide sequence ID" value="NZ_FNLC01000002.1"/>
</dbReference>
<reference evidence="3" key="1">
    <citation type="submission" date="2016-10" db="EMBL/GenBank/DDBJ databases">
        <authorList>
            <person name="Varghese N."/>
            <person name="Submissions S."/>
        </authorList>
    </citation>
    <scope>NUCLEOTIDE SEQUENCE [LARGE SCALE GENOMIC DNA]</scope>
    <source>
        <strain evidence="3">DSM 24767</strain>
    </source>
</reference>
<gene>
    <name evidence="2" type="ORF">SAMN04489842_1567</name>
</gene>
<feature type="transmembrane region" description="Helical" evidence="1">
    <location>
        <begin position="60"/>
        <end position="77"/>
    </location>
</feature>
<dbReference type="OrthoDB" id="340775at2157"/>
<accession>A0A1H1EFN7</accession>
<dbReference type="AlphaFoldDB" id="A0A1H1EFN7"/>
<sequence length="82" mass="8827">MPDVNQATANEPDDDHRGALEQAFPSLAPSIRKVGFWAGIGLPFLHVPVLLTGLSTSIETLVFLGLLALNLGALYVGHSYRR</sequence>
<dbReference type="Proteomes" id="UP000198848">
    <property type="component" value="Unassembled WGS sequence"/>
</dbReference>
<keyword evidence="1" id="KW-1133">Transmembrane helix</keyword>
<keyword evidence="3" id="KW-1185">Reference proteome</keyword>